<keyword evidence="2" id="KW-0560">Oxidoreductase</keyword>
<dbReference type="PANTHER" id="PTHR47706">
    <property type="entry name" value="NMRA-LIKE FAMILY PROTEIN"/>
    <property type="match status" value="1"/>
</dbReference>
<name>A0A0C3DCF6_OIDMZ</name>
<dbReference type="CDD" id="cd05259">
    <property type="entry name" value="PCBER_SDR_a"/>
    <property type="match status" value="1"/>
</dbReference>
<dbReference type="Gene3D" id="3.90.25.10">
    <property type="entry name" value="UDP-galactose 4-epimerase, domain 1"/>
    <property type="match status" value="1"/>
</dbReference>
<evidence type="ECO:0000313" key="4">
    <source>
        <dbReference type="EMBL" id="KIM99597.1"/>
    </source>
</evidence>
<evidence type="ECO:0000256" key="2">
    <source>
        <dbReference type="ARBA" id="ARBA00023002"/>
    </source>
</evidence>
<reference evidence="4 5" key="1">
    <citation type="submission" date="2014-04" db="EMBL/GenBank/DDBJ databases">
        <authorList>
            <consortium name="DOE Joint Genome Institute"/>
            <person name="Kuo A."/>
            <person name="Martino E."/>
            <person name="Perotto S."/>
            <person name="Kohler A."/>
            <person name="Nagy L.G."/>
            <person name="Floudas D."/>
            <person name="Copeland A."/>
            <person name="Barry K.W."/>
            <person name="Cichocki N."/>
            <person name="Veneault-Fourrey C."/>
            <person name="LaButti K."/>
            <person name="Lindquist E.A."/>
            <person name="Lipzen A."/>
            <person name="Lundell T."/>
            <person name="Morin E."/>
            <person name="Murat C."/>
            <person name="Sun H."/>
            <person name="Tunlid A."/>
            <person name="Henrissat B."/>
            <person name="Grigoriev I.V."/>
            <person name="Hibbett D.S."/>
            <person name="Martin F."/>
            <person name="Nordberg H.P."/>
            <person name="Cantor M.N."/>
            <person name="Hua S.X."/>
        </authorList>
    </citation>
    <scope>NUCLEOTIDE SEQUENCE [LARGE SCALE GENOMIC DNA]</scope>
    <source>
        <strain evidence="4 5">Zn</strain>
    </source>
</reference>
<keyword evidence="5" id="KW-1185">Reference proteome</keyword>
<reference evidence="5" key="2">
    <citation type="submission" date="2015-01" db="EMBL/GenBank/DDBJ databases">
        <title>Evolutionary Origins and Diversification of the Mycorrhizal Mutualists.</title>
        <authorList>
            <consortium name="DOE Joint Genome Institute"/>
            <consortium name="Mycorrhizal Genomics Consortium"/>
            <person name="Kohler A."/>
            <person name="Kuo A."/>
            <person name="Nagy L.G."/>
            <person name="Floudas D."/>
            <person name="Copeland A."/>
            <person name="Barry K.W."/>
            <person name="Cichocki N."/>
            <person name="Veneault-Fourrey C."/>
            <person name="LaButti K."/>
            <person name="Lindquist E.A."/>
            <person name="Lipzen A."/>
            <person name="Lundell T."/>
            <person name="Morin E."/>
            <person name="Murat C."/>
            <person name="Riley R."/>
            <person name="Ohm R."/>
            <person name="Sun H."/>
            <person name="Tunlid A."/>
            <person name="Henrissat B."/>
            <person name="Grigoriev I.V."/>
            <person name="Hibbett D.S."/>
            <person name="Martin F."/>
        </authorList>
    </citation>
    <scope>NUCLEOTIDE SEQUENCE [LARGE SCALE GENOMIC DNA]</scope>
    <source>
        <strain evidence="5">Zn</strain>
    </source>
</reference>
<dbReference type="InterPro" id="IPR008030">
    <property type="entry name" value="NmrA-like"/>
</dbReference>
<dbReference type="InterPro" id="IPR045312">
    <property type="entry name" value="PCBER-like"/>
</dbReference>
<accession>A0A0C3DCF6</accession>
<dbReference type="HOGENOM" id="CLU_044876_1_1_1"/>
<dbReference type="SUPFAM" id="SSF51735">
    <property type="entry name" value="NAD(P)-binding Rossmann-fold domains"/>
    <property type="match status" value="1"/>
</dbReference>
<keyword evidence="1" id="KW-0521">NADP</keyword>
<dbReference type="GO" id="GO:0016491">
    <property type="term" value="F:oxidoreductase activity"/>
    <property type="evidence" value="ECO:0007669"/>
    <property type="project" value="UniProtKB-KW"/>
</dbReference>
<dbReference type="InterPro" id="IPR051609">
    <property type="entry name" value="NmrA/Isoflavone_reductase-like"/>
</dbReference>
<dbReference type="PANTHER" id="PTHR47706:SF7">
    <property type="entry name" value="CIPA-LIKE, PUTATIVE (AFU_ORTHOLOGUE AFUA_1G01630)-RELATED"/>
    <property type="match status" value="1"/>
</dbReference>
<feature type="domain" description="NmrA-like" evidence="3">
    <location>
        <begin position="18"/>
        <end position="155"/>
    </location>
</feature>
<protein>
    <recommendedName>
        <fullName evidence="3">NmrA-like domain-containing protein</fullName>
    </recommendedName>
</protein>
<evidence type="ECO:0000256" key="1">
    <source>
        <dbReference type="ARBA" id="ARBA00022857"/>
    </source>
</evidence>
<dbReference type="AlphaFoldDB" id="A0A0C3DCF6"/>
<sequence>MAQQYANSQPAGYKNFVEKIAIVGAGGRIGKYITESLLKTGKHTVTAITREDSTSDLPAGVLSKKVNYSNQESLVEALRDQDVLIITMNVMAPPDTQTKLIDAAATAGVPWVLPNEFGGDPLDKAISRDSLVGDMKAKFRNQIEQLGKSSWICVTCSFWYEFSLGGGPNRYGFDFKNRSLVLLDNGKTRINTSTMPSVGRGVAALLSLKVLPDNEGDKSPTLISFKNKALYISSFTINQEEMFESILRMTGEKRSDWTISHTTAKEYFESGQELMKQGNMAGFCRLLYARAFFPESNVNYGAVRGLHNNLLGLPQDDLDTFTKEAAEIWSQETY</sequence>
<dbReference type="OrthoDB" id="419598at2759"/>
<gene>
    <name evidence="4" type="ORF">OIDMADRAFT_104593</name>
</gene>
<evidence type="ECO:0000313" key="5">
    <source>
        <dbReference type="Proteomes" id="UP000054321"/>
    </source>
</evidence>
<dbReference type="Gene3D" id="3.40.50.720">
    <property type="entry name" value="NAD(P)-binding Rossmann-like Domain"/>
    <property type="match status" value="1"/>
</dbReference>
<dbReference type="InterPro" id="IPR036291">
    <property type="entry name" value="NAD(P)-bd_dom_sf"/>
</dbReference>
<dbReference type="Pfam" id="PF05368">
    <property type="entry name" value="NmrA"/>
    <property type="match status" value="1"/>
</dbReference>
<evidence type="ECO:0000259" key="3">
    <source>
        <dbReference type="Pfam" id="PF05368"/>
    </source>
</evidence>
<proteinExistence type="predicted"/>
<dbReference type="STRING" id="913774.A0A0C3DCF6"/>
<dbReference type="Proteomes" id="UP000054321">
    <property type="component" value="Unassembled WGS sequence"/>
</dbReference>
<dbReference type="InParanoid" id="A0A0C3DCF6"/>
<organism evidence="4 5">
    <name type="scientific">Oidiodendron maius (strain Zn)</name>
    <dbReference type="NCBI Taxonomy" id="913774"/>
    <lineage>
        <taxon>Eukaryota</taxon>
        <taxon>Fungi</taxon>
        <taxon>Dikarya</taxon>
        <taxon>Ascomycota</taxon>
        <taxon>Pezizomycotina</taxon>
        <taxon>Leotiomycetes</taxon>
        <taxon>Leotiomycetes incertae sedis</taxon>
        <taxon>Myxotrichaceae</taxon>
        <taxon>Oidiodendron</taxon>
    </lineage>
</organism>
<dbReference type="EMBL" id="KN832878">
    <property type="protein sequence ID" value="KIM99597.1"/>
    <property type="molecule type" value="Genomic_DNA"/>
</dbReference>